<dbReference type="InterPro" id="IPR014756">
    <property type="entry name" value="Ig_E-set"/>
</dbReference>
<accession>A0ABV7CMC4</accession>
<comment type="caution">
    <text evidence="2">The sequence shown here is derived from an EMBL/GenBank/DDBJ whole genome shotgun (WGS) entry which is preliminary data.</text>
</comment>
<dbReference type="Gene3D" id="2.60.40.10">
    <property type="entry name" value="Immunoglobulins"/>
    <property type="match status" value="1"/>
</dbReference>
<dbReference type="InterPro" id="IPR004193">
    <property type="entry name" value="Glyco_hydro_13_N"/>
</dbReference>
<sequence>MLTKRFFKTKDEAEVTFEHAFPDASSVALVGDFTDWQPVEMKFSKKEGVYKVKQRLPVDQQFSYKYLLDGELWQNDHAADAYVPNGLGGDNSLVNTARCD</sequence>
<feature type="domain" description="Glycoside hydrolase family 13 N-terminal" evidence="1">
    <location>
        <begin position="13"/>
        <end position="82"/>
    </location>
</feature>
<keyword evidence="3" id="KW-1185">Reference proteome</keyword>
<reference evidence="3" key="1">
    <citation type="journal article" date="2019" name="Int. J. Syst. Evol. Microbiol.">
        <title>The Global Catalogue of Microorganisms (GCM) 10K type strain sequencing project: providing services to taxonomists for standard genome sequencing and annotation.</title>
        <authorList>
            <consortium name="The Broad Institute Genomics Platform"/>
            <consortium name="The Broad Institute Genome Sequencing Center for Infectious Disease"/>
            <person name="Wu L."/>
            <person name="Ma J."/>
        </authorList>
    </citation>
    <scope>NUCLEOTIDE SEQUENCE [LARGE SCALE GENOMIC DNA]</scope>
    <source>
        <strain evidence="3">KCTC 42730</strain>
    </source>
</reference>
<name>A0ABV7CMC4_9GAMM</name>
<evidence type="ECO:0000313" key="2">
    <source>
        <dbReference type="EMBL" id="MFC3033822.1"/>
    </source>
</evidence>
<evidence type="ECO:0000259" key="1">
    <source>
        <dbReference type="Pfam" id="PF02922"/>
    </source>
</evidence>
<dbReference type="InterPro" id="IPR013783">
    <property type="entry name" value="Ig-like_fold"/>
</dbReference>
<protein>
    <submittedName>
        <fullName evidence="2">Isoamylase early set domain-containing protein</fullName>
    </submittedName>
</protein>
<gene>
    <name evidence="2" type="ORF">ACFOEE_14970</name>
</gene>
<proteinExistence type="predicted"/>
<dbReference type="Proteomes" id="UP001595453">
    <property type="component" value="Unassembled WGS sequence"/>
</dbReference>
<dbReference type="EMBL" id="JBHRSD010000028">
    <property type="protein sequence ID" value="MFC3033822.1"/>
    <property type="molecule type" value="Genomic_DNA"/>
</dbReference>
<dbReference type="RefSeq" id="WP_377125942.1">
    <property type="nucleotide sequence ID" value="NZ_JBHRSD010000028.1"/>
</dbReference>
<dbReference type="Pfam" id="PF02922">
    <property type="entry name" value="CBM_48"/>
    <property type="match status" value="1"/>
</dbReference>
<organism evidence="2 3">
    <name type="scientific">Pseudoalteromonas fenneropenaei</name>
    <dbReference type="NCBI Taxonomy" id="1737459"/>
    <lineage>
        <taxon>Bacteria</taxon>
        <taxon>Pseudomonadati</taxon>
        <taxon>Pseudomonadota</taxon>
        <taxon>Gammaproteobacteria</taxon>
        <taxon>Alteromonadales</taxon>
        <taxon>Pseudoalteromonadaceae</taxon>
        <taxon>Pseudoalteromonas</taxon>
    </lineage>
</organism>
<dbReference type="CDD" id="cd07184">
    <property type="entry name" value="E_set_Isoamylase_like_N"/>
    <property type="match status" value="1"/>
</dbReference>
<dbReference type="SUPFAM" id="SSF81296">
    <property type="entry name" value="E set domains"/>
    <property type="match status" value="1"/>
</dbReference>
<evidence type="ECO:0000313" key="3">
    <source>
        <dbReference type="Proteomes" id="UP001595453"/>
    </source>
</evidence>